<protein>
    <submittedName>
        <fullName evidence="1">Uncharacterized protein</fullName>
    </submittedName>
</protein>
<sequence length="137" mass="15901">MGEIIDAIIDIIRTFINIIRRIIVKIINFAKHIARFFKDKIKQFKKDISKIFISLKLDKDEFSKKIAENMESGNYNEVSMLDLSPETEKTVINVVYDRDTNSITDYEENAELIEAESGIDQVTLKKFKGKNMIVHKS</sequence>
<evidence type="ECO:0000313" key="1">
    <source>
        <dbReference type="EMBL" id="PPS21666.1"/>
    </source>
</evidence>
<comment type="caution">
    <text evidence="1">The sequence shown here is derived from an EMBL/GenBank/DDBJ whole genome shotgun (WGS) entry which is preliminary data.</text>
</comment>
<reference evidence="1 2" key="1">
    <citation type="submission" date="2014-04" db="EMBL/GenBank/DDBJ databases">
        <title>Whole genome sequence of 'Brachyspira hampsonii' D13-03603F2.</title>
        <authorList>
            <person name="Patterson A.H."/>
            <person name="Chaban B."/>
            <person name="Fernando C."/>
            <person name="Harding J.C."/>
            <person name="Hill J.E."/>
        </authorList>
    </citation>
    <scope>NUCLEOTIDE SEQUENCE [LARGE SCALE GENOMIC DNA]</scope>
    <source>
        <strain evidence="1 2">D13-03603F2</strain>
    </source>
</reference>
<dbReference type="RefSeq" id="WP_013112572.1">
    <property type="nucleotide sequence ID" value="NZ_JAWLPZ010000017.1"/>
</dbReference>
<gene>
    <name evidence="1" type="ORF">DJ52_09495</name>
</gene>
<dbReference type="Proteomes" id="UP000238924">
    <property type="component" value="Unassembled WGS sequence"/>
</dbReference>
<accession>A0ABX5B4Y5</accession>
<keyword evidence="2" id="KW-1185">Reference proteome</keyword>
<dbReference type="EMBL" id="JJMJ01000149">
    <property type="protein sequence ID" value="PPS21666.1"/>
    <property type="molecule type" value="Genomic_DNA"/>
</dbReference>
<evidence type="ECO:0000313" key="2">
    <source>
        <dbReference type="Proteomes" id="UP000238924"/>
    </source>
</evidence>
<organism evidence="1 2">
    <name type="scientific">Brachyspira murdochii</name>
    <dbReference type="NCBI Taxonomy" id="84378"/>
    <lineage>
        <taxon>Bacteria</taxon>
        <taxon>Pseudomonadati</taxon>
        <taxon>Spirochaetota</taxon>
        <taxon>Spirochaetia</taxon>
        <taxon>Brachyspirales</taxon>
        <taxon>Brachyspiraceae</taxon>
        <taxon>Brachyspira</taxon>
    </lineage>
</organism>
<name>A0ABX5B4Y5_9SPIR</name>
<proteinExistence type="predicted"/>